<evidence type="ECO:0000256" key="3">
    <source>
        <dbReference type="ARBA" id="ARBA00022692"/>
    </source>
</evidence>
<dbReference type="InterPro" id="IPR040236">
    <property type="entry name" value="TMEM198"/>
</dbReference>
<evidence type="ECO:0000259" key="8">
    <source>
        <dbReference type="Pfam" id="PF13886"/>
    </source>
</evidence>
<dbReference type="Proteomes" id="UP001527925">
    <property type="component" value="Unassembled WGS sequence"/>
</dbReference>
<dbReference type="PANTHER" id="PTHR31247">
    <property type="entry name" value="TRANSMEMBRANE PROTEIN 198 FAMILY MEMBER"/>
    <property type="match status" value="1"/>
</dbReference>
<keyword evidence="10" id="KW-1185">Reference proteome</keyword>
<reference evidence="9 10" key="1">
    <citation type="submission" date="2023-09" db="EMBL/GenBank/DDBJ databases">
        <title>Pangenome analysis of Batrachochytrium dendrobatidis and related Chytrids.</title>
        <authorList>
            <person name="Yacoub M.N."/>
            <person name="Stajich J.E."/>
            <person name="James T.Y."/>
        </authorList>
    </citation>
    <scope>NUCLEOTIDE SEQUENCE [LARGE SCALE GENOMIC DNA]</scope>
    <source>
        <strain evidence="9 10">JEL0888</strain>
    </source>
</reference>
<feature type="transmembrane region" description="Helical" evidence="7">
    <location>
        <begin position="325"/>
        <end position="344"/>
    </location>
</feature>
<evidence type="ECO:0000256" key="2">
    <source>
        <dbReference type="ARBA" id="ARBA00006244"/>
    </source>
</evidence>
<feature type="transmembrane region" description="Helical" evidence="7">
    <location>
        <begin position="350"/>
        <end position="371"/>
    </location>
</feature>
<evidence type="ECO:0000256" key="1">
    <source>
        <dbReference type="ARBA" id="ARBA00004141"/>
    </source>
</evidence>
<dbReference type="InterPro" id="IPR025256">
    <property type="entry name" value="TM7S3/TM198-like_dom"/>
</dbReference>
<comment type="subcellular location">
    <subcellularLocation>
        <location evidence="1">Membrane</location>
        <topology evidence="1">Multi-pass membrane protein</topology>
    </subcellularLocation>
</comment>
<keyword evidence="4 7" id="KW-1133">Transmembrane helix</keyword>
<dbReference type="Pfam" id="PF13886">
    <property type="entry name" value="TM7S3_TM198"/>
    <property type="match status" value="1"/>
</dbReference>
<evidence type="ECO:0000313" key="10">
    <source>
        <dbReference type="Proteomes" id="UP001527925"/>
    </source>
</evidence>
<proteinExistence type="inferred from homology"/>
<feature type="transmembrane region" description="Helical" evidence="7">
    <location>
        <begin position="406"/>
        <end position="425"/>
    </location>
</feature>
<evidence type="ECO:0000256" key="5">
    <source>
        <dbReference type="ARBA" id="ARBA00023136"/>
    </source>
</evidence>
<feature type="transmembrane region" description="Helical" evidence="7">
    <location>
        <begin position="267"/>
        <end position="284"/>
    </location>
</feature>
<evidence type="ECO:0000256" key="4">
    <source>
        <dbReference type="ARBA" id="ARBA00022989"/>
    </source>
</evidence>
<gene>
    <name evidence="9" type="ORF">HK105_207218</name>
</gene>
<sequence length="498" mass="53357">MGTVVAPPAGRVVHFLQRTMWSYSSSLWAYHCNAAEFNSLRRMDQLGLNAAAGLGDAVSAQLALGLWPDMHNWCISRAFSAACANGRLATARALYPLTSGSSTLSTLNFTDLATAGCKNKATNLAIIAILELCVLYQTPDLTYVRESFATGGNAVLLEYAHGADIGSQIRRDCLLKVIASDHAEVLDWIHANGCLDDDVWESNPTAAAARAALSMDPDTFRASPAAVVNAPSRELATVLKADSSPAGAANSTGPVDQAKDFLRTTPFSILTAIILIVVGLLFTFRGQSMFRTMLFITGFYVFVLLALGVLSFLESRAIIQMSSNRDLITFLVCFFAGLAGGALFQCLWSLAFGFIGALLGIAVASFLMQFPFTAALHGTPARYIFFAVMGIVGAILVQLFEKPLVVVATATVGSLSFFVGVDFFVKSGFAQGVYNTIVQEYVQSPSSSPQYIMLIGTLVLTLIGVMVQFSWVGRDGHHHKNRAINPFHNSGSKGDQIA</sequence>
<feature type="transmembrane region" description="Helical" evidence="7">
    <location>
        <begin position="290"/>
        <end position="313"/>
    </location>
</feature>
<dbReference type="PANTHER" id="PTHR31247:SF5">
    <property type="entry name" value="DUF4203 DOMAIN-CONTAINING PROTEIN"/>
    <property type="match status" value="1"/>
</dbReference>
<evidence type="ECO:0000256" key="6">
    <source>
        <dbReference type="ARBA" id="ARBA00049737"/>
    </source>
</evidence>
<comment type="similarity">
    <text evidence="2">Belongs to the TMEM198 family.</text>
</comment>
<feature type="transmembrane region" description="Helical" evidence="7">
    <location>
        <begin position="451"/>
        <end position="471"/>
    </location>
</feature>
<evidence type="ECO:0000256" key="7">
    <source>
        <dbReference type="SAM" id="Phobius"/>
    </source>
</evidence>
<keyword evidence="3 7" id="KW-0812">Transmembrane</keyword>
<organism evidence="9 10">
    <name type="scientific">Polyrhizophydium stewartii</name>
    <dbReference type="NCBI Taxonomy" id="2732419"/>
    <lineage>
        <taxon>Eukaryota</taxon>
        <taxon>Fungi</taxon>
        <taxon>Fungi incertae sedis</taxon>
        <taxon>Chytridiomycota</taxon>
        <taxon>Chytridiomycota incertae sedis</taxon>
        <taxon>Chytridiomycetes</taxon>
        <taxon>Rhizophydiales</taxon>
        <taxon>Rhizophydiales incertae sedis</taxon>
        <taxon>Polyrhizophydium</taxon>
    </lineage>
</organism>
<feature type="domain" description="TM7S3/TM198-like" evidence="8">
    <location>
        <begin position="272"/>
        <end position="469"/>
    </location>
</feature>
<feature type="transmembrane region" description="Helical" evidence="7">
    <location>
        <begin position="383"/>
        <end position="400"/>
    </location>
</feature>
<keyword evidence="5 7" id="KW-0472">Membrane</keyword>
<evidence type="ECO:0000313" key="9">
    <source>
        <dbReference type="EMBL" id="KAL2913340.1"/>
    </source>
</evidence>
<accession>A0ABR4N1F0</accession>
<protein>
    <recommendedName>
        <fullName evidence="6">Transmembrane protein 198</fullName>
    </recommendedName>
</protein>
<name>A0ABR4N1F0_9FUNG</name>
<comment type="caution">
    <text evidence="9">The sequence shown here is derived from an EMBL/GenBank/DDBJ whole genome shotgun (WGS) entry which is preliminary data.</text>
</comment>
<dbReference type="EMBL" id="JADGIZ020000048">
    <property type="protein sequence ID" value="KAL2913340.1"/>
    <property type="molecule type" value="Genomic_DNA"/>
</dbReference>